<evidence type="ECO:0000256" key="7">
    <source>
        <dbReference type="ARBA" id="ARBA00022884"/>
    </source>
</evidence>
<dbReference type="PANTHER" id="PTHR12887">
    <property type="entry name" value="NANOS PROTEIN"/>
    <property type="match status" value="1"/>
</dbReference>
<comment type="subcellular location">
    <subcellularLocation>
        <location evidence="1">Cytoplasm</location>
    </subcellularLocation>
</comment>
<dbReference type="InterPro" id="IPR024161">
    <property type="entry name" value="Znf_nanos-typ"/>
</dbReference>
<keyword evidence="4 8" id="KW-0863">Zinc-finger</keyword>
<proteinExistence type="inferred from homology"/>
<protein>
    <submittedName>
        <fullName evidence="11">Nanos C2HC-type zinc finger 2</fullName>
    </submittedName>
</protein>
<evidence type="ECO:0000256" key="8">
    <source>
        <dbReference type="PROSITE-ProRule" id="PRU00855"/>
    </source>
</evidence>
<dbReference type="Proteomes" id="UP000472263">
    <property type="component" value="Chromosome 20"/>
</dbReference>
<dbReference type="GO" id="GO:0003723">
    <property type="term" value="F:RNA binding"/>
    <property type="evidence" value="ECO:0007669"/>
    <property type="project" value="UniProtKB-UniRule"/>
</dbReference>
<dbReference type="GeneTree" id="ENSGT00950000183135"/>
<accession>A0A667WQY7</accession>
<evidence type="ECO:0000256" key="4">
    <source>
        <dbReference type="ARBA" id="ARBA00022771"/>
    </source>
</evidence>
<dbReference type="Ensembl" id="ENSMMDT00005004771.1">
    <property type="protein sequence ID" value="ENSMMDP00005004652.1"/>
    <property type="gene ID" value="ENSMMDG00005002544.1"/>
</dbReference>
<keyword evidence="3" id="KW-0479">Metal-binding</keyword>
<evidence type="ECO:0000313" key="11">
    <source>
        <dbReference type="Ensembl" id="ENSMMDP00005004652.1"/>
    </source>
</evidence>
<dbReference type="Pfam" id="PF05741">
    <property type="entry name" value="zf-nanos"/>
    <property type="match status" value="1"/>
</dbReference>
<gene>
    <name evidence="11" type="primary">NANOS2</name>
    <name evidence="11" type="synonym">LOC115379234</name>
</gene>
<dbReference type="GO" id="GO:0008270">
    <property type="term" value="F:zinc ion binding"/>
    <property type="evidence" value="ECO:0007669"/>
    <property type="project" value="UniProtKB-KW"/>
</dbReference>
<keyword evidence="2" id="KW-0963">Cytoplasm</keyword>
<keyword evidence="12" id="KW-1185">Reference proteome</keyword>
<feature type="compositionally biased region" description="Basic and acidic residues" evidence="9">
    <location>
        <begin position="28"/>
        <end position="38"/>
    </location>
</feature>
<feature type="compositionally biased region" description="Low complexity" evidence="9">
    <location>
        <begin position="65"/>
        <end position="74"/>
    </location>
</feature>
<evidence type="ECO:0000259" key="10">
    <source>
        <dbReference type="PROSITE" id="PS51522"/>
    </source>
</evidence>
<keyword evidence="7 8" id="KW-0694">RNA-binding</keyword>
<reference evidence="11" key="3">
    <citation type="submission" date="2025-09" db="UniProtKB">
        <authorList>
            <consortium name="Ensembl"/>
        </authorList>
    </citation>
    <scope>IDENTIFICATION</scope>
</reference>
<dbReference type="InterPro" id="IPR038129">
    <property type="entry name" value="Nanos_sf"/>
</dbReference>
<sequence>TCQTAQTVDGRDFDMWHDYMNLGRQLRQRDHRGMETRADSSAQVGPKTPRGQEQAPHHQEEDSADSINLSSASSFSDTSCNTTSLDYCRFCKQNGESVVVYRSHRLKADDGRVTCPILWSYTCPLCDATGDKAHTRRYCPLMQRPGWMTGTDHNVRFW</sequence>
<evidence type="ECO:0000256" key="9">
    <source>
        <dbReference type="SAM" id="MobiDB-lite"/>
    </source>
</evidence>
<dbReference type="InterPro" id="IPR008705">
    <property type="entry name" value="Nanos/Xcar2"/>
</dbReference>
<evidence type="ECO:0000256" key="2">
    <source>
        <dbReference type="ARBA" id="ARBA00022490"/>
    </source>
</evidence>
<evidence type="ECO:0000256" key="5">
    <source>
        <dbReference type="ARBA" id="ARBA00022833"/>
    </source>
</evidence>
<evidence type="ECO:0000256" key="6">
    <source>
        <dbReference type="ARBA" id="ARBA00022845"/>
    </source>
</evidence>
<keyword evidence="5" id="KW-0862">Zinc</keyword>
<evidence type="ECO:0000256" key="3">
    <source>
        <dbReference type="ARBA" id="ARBA00022723"/>
    </source>
</evidence>
<evidence type="ECO:0000313" key="12">
    <source>
        <dbReference type="Proteomes" id="UP000472263"/>
    </source>
</evidence>
<keyword evidence="6 8" id="KW-0810">Translation regulation</keyword>
<name>A0A667WQY7_9TELE</name>
<feature type="region of interest" description="Disordered" evidence="9">
    <location>
        <begin position="28"/>
        <end position="74"/>
    </location>
</feature>
<dbReference type="InParanoid" id="A0A667WQY7"/>
<dbReference type="Gene3D" id="4.10.60.30">
    <property type="entry name" value="Nanos, RNA-binding domain"/>
    <property type="match status" value="1"/>
</dbReference>
<feature type="domain" description="Nanos-type" evidence="10">
    <location>
        <begin position="87"/>
        <end position="141"/>
    </location>
</feature>
<evidence type="ECO:0000256" key="1">
    <source>
        <dbReference type="ARBA" id="ARBA00004496"/>
    </source>
</evidence>
<dbReference type="GO" id="GO:0006417">
    <property type="term" value="P:regulation of translation"/>
    <property type="evidence" value="ECO:0007669"/>
    <property type="project" value="UniProtKB-UniRule"/>
</dbReference>
<comment type="similarity">
    <text evidence="8">Belongs to the nanos family.</text>
</comment>
<dbReference type="AlphaFoldDB" id="A0A667WQY7"/>
<reference evidence="11" key="2">
    <citation type="submission" date="2025-08" db="UniProtKB">
        <authorList>
            <consortium name="Ensembl"/>
        </authorList>
    </citation>
    <scope>IDENTIFICATION</scope>
</reference>
<dbReference type="GO" id="GO:0005737">
    <property type="term" value="C:cytoplasm"/>
    <property type="evidence" value="ECO:0007669"/>
    <property type="project" value="UniProtKB-SubCell"/>
</dbReference>
<reference evidence="11" key="1">
    <citation type="submission" date="2019-06" db="EMBL/GenBank/DDBJ databases">
        <authorList>
            <consortium name="Wellcome Sanger Institute Data Sharing"/>
        </authorList>
    </citation>
    <scope>NUCLEOTIDE SEQUENCE [LARGE SCALE GENOMIC DNA]</scope>
</reference>
<organism evidence="11 12">
    <name type="scientific">Myripristis murdjan</name>
    <name type="common">pinecone soldierfish</name>
    <dbReference type="NCBI Taxonomy" id="586833"/>
    <lineage>
        <taxon>Eukaryota</taxon>
        <taxon>Metazoa</taxon>
        <taxon>Chordata</taxon>
        <taxon>Craniata</taxon>
        <taxon>Vertebrata</taxon>
        <taxon>Euteleostomi</taxon>
        <taxon>Actinopterygii</taxon>
        <taxon>Neopterygii</taxon>
        <taxon>Teleostei</taxon>
        <taxon>Neoteleostei</taxon>
        <taxon>Acanthomorphata</taxon>
        <taxon>Holocentriformes</taxon>
        <taxon>Holocentridae</taxon>
        <taxon>Myripristis</taxon>
    </lineage>
</organism>
<dbReference type="PROSITE" id="PS51522">
    <property type="entry name" value="ZF_NANOS"/>
    <property type="match status" value="1"/>
</dbReference>